<evidence type="ECO:0000313" key="2">
    <source>
        <dbReference type="EMBL" id="BBM51105.1"/>
    </source>
</evidence>
<dbReference type="Pfam" id="PF01548">
    <property type="entry name" value="DEDD_Tnp_IS110"/>
    <property type="match status" value="1"/>
</dbReference>
<dbReference type="GO" id="GO:0004803">
    <property type="term" value="F:transposase activity"/>
    <property type="evidence" value="ECO:0007669"/>
    <property type="project" value="InterPro"/>
</dbReference>
<dbReference type="AlphaFoldDB" id="A0A510KMI3"/>
<evidence type="ECO:0000313" key="3">
    <source>
        <dbReference type="Proteomes" id="UP000321378"/>
    </source>
</evidence>
<dbReference type="PANTHER" id="PTHR33055:SF15">
    <property type="entry name" value="TRANSPOSASE-RELATED"/>
    <property type="match status" value="1"/>
</dbReference>
<protein>
    <submittedName>
        <fullName evidence="2">Transposase</fullName>
    </submittedName>
</protein>
<dbReference type="InterPro" id="IPR047650">
    <property type="entry name" value="Transpos_IS110"/>
</dbReference>
<gene>
    <name evidence="2" type="ORF">JMUB3935_0054</name>
</gene>
<dbReference type="GO" id="GO:0003677">
    <property type="term" value="F:DNA binding"/>
    <property type="evidence" value="ECO:0007669"/>
    <property type="project" value="InterPro"/>
</dbReference>
<organism evidence="2 3">
    <name type="scientific">Leptotrichia trevisanii</name>
    <dbReference type="NCBI Taxonomy" id="109328"/>
    <lineage>
        <taxon>Bacteria</taxon>
        <taxon>Fusobacteriati</taxon>
        <taxon>Fusobacteriota</taxon>
        <taxon>Fusobacteriia</taxon>
        <taxon>Fusobacteriales</taxon>
        <taxon>Leptotrichiaceae</taxon>
        <taxon>Leptotrichia</taxon>
    </lineage>
</organism>
<dbReference type="GO" id="GO:0006313">
    <property type="term" value="P:DNA transposition"/>
    <property type="evidence" value="ECO:0007669"/>
    <property type="project" value="InterPro"/>
</dbReference>
<accession>A0A510KMI3</accession>
<dbReference type="RefSeq" id="WP_197736125.1">
    <property type="nucleotide sequence ID" value="NZ_AP019840.1"/>
</dbReference>
<dbReference type="Proteomes" id="UP000321378">
    <property type="component" value="Chromosome"/>
</dbReference>
<feature type="domain" description="Transposase IS110-like N-terminal" evidence="1">
    <location>
        <begin position="4"/>
        <end position="165"/>
    </location>
</feature>
<dbReference type="PANTHER" id="PTHR33055">
    <property type="entry name" value="TRANSPOSASE FOR INSERTION SEQUENCE ELEMENT IS1111A"/>
    <property type="match status" value="1"/>
</dbReference>
<dbReference type="InterPro" id="IPR002525">
    <property type="entry name" value="Transp_IS110-like_N"/>
</dbReference>
<reference evidence="2 3" key="1">
    <citation type="submission" date="2019-07" db="EMBL/GenBank/DDBJ databases">
        <title>Complete Genome Sequence of Leptotrichia trevisanii Strain JMUB3935.</title>
        <authorList>
            <person name="Watanabe S."/>
            <person name="Cui L."/>
        </authorList>
    </citation>
    <scope>NUCLEOTIDE SEQUENCE [LARGE SCALE GENOMIC DNA]</scope>
    <source>
        <strain evidence="2 3">JMUB3935</strain>
    </source>
</reference>
<evidence type="ECO:0000259" key="1">
    <source>
        <dbReference type="Pfam" id="PF01548"/>
    </source>
</evidence>
<name>A0A510KMI3_9FUSO</name>
<proteinExistence type="predicted"/>
<sequence length="236" mass="26752">MFYIGIDVSKDKHDCFCCNDDLQPVFQFQFSNDSIGFNLLFEAIKSLDSSFDNIKIALEATGHYSYNITSFILDNDLPLAIINPLHSNLFRKSISLRKTKTDKVDANVLARMLVAYPDLKFSTSLDDNDIILSELKSLTRFRLSLVKDLSKLKTSVSRIINIIFPEIEKAFSSTNSLYELLYNFPSAKEIANAHLTKLTNVLIKASRGHFSKEKLSKLKNLPKIQLAILPVLQLLN</sequence>
<dbReference type="EMBL" id="AP019840">
    <property type="protein sequence ID" value="BBM51105.1"/>
    <property type="molecule type" value="Genomic_DNA"/>
</dbReference>